<evidence type="ECO:0000313" key="2">
    <source>
        <dbReference type="EMBL" id="KAJ8301222.1"/>
    </source>
</evidence>
<feature type="compositionally biased region" description="Basic and acidic residues" evidence="1">
    <location>
        <begin position="238"/>
        <end position="247"/>
    </location>
</feature>
<dbReference type="PANTHER" id="PTHR35354">
    <property type="entry name" value="RGD1561648"/>
    <property type="match status" value="1"/>
</dbReference>
<keyword evidence="3" id="KW-1185">Reference proteome</keyword>
<dbReference type="Pfam" id="PF15087">
    <property type="entry name" value="DUF4551"/>
    <property type="match status" value="1"/>
</dbReference>
<protein>
    <submittedName>
        <fullName evidence="2">Uncharacterized protein</fullName>
    </submittedName>
</protein>
<sequence length="777" mass="87377">MARGSSDALFKKNSKLESFLRRTLQEESFERVRAYESCIVVSEKENKAFKYVVLGDEWIYLTENPPKSIQEAVCLKNIVSVELVNDYPDFLFGEERENTQHIAITHWTSNQKRRSIKRSKKSRPGSVSDLQGDRSNLSTPLGFSSQDSSANFSEDYGYVTQSLSSLQVSGRPDSRGSVSSFRDSKGGSKKKKRLGDSLDENLLKSLKEEIEDSTLEDIEEKDDILSSGAISVHPASGKKKELPDRSKSPTANGVAKKHSISSNTSQTGSVRKLPPSPSKLAFATPRPEDKTQNVQNEKSGEIGSIYETEKPSICCCTPGLFCFKKSKVKPSSEEEAMMDTNQNENNNLGQSNHSDQQYPPDIHVDATSEGLGGKGGFKGSVVSLQTVASRRSSITTLKGQSRAGTPFEGEATRSVSNLGMASYSDFGESVNGMLGIDGIAPMEMKKVVLNIYLLNLHSPMLMLIRSAWSNNLIRSTVSTDTEFDFHKESKVLSTSVRGSQNQREKNEVLFNQLKRELLNPNNSMEETFNLLNELKMATEKNFTLKKLFWKNMDLFMFLVKQLQRYLPRSPININTVNGRLQRVDEFEGKAVLDLLMVLTCKPEIPEKYAAPLKRQSSLRGPLTLKTDDVSDSETETNKDEIDKKLEEFTQVSLIAVFELFLMAQQQLVMDALVKKAIKIVWLTGDLVKEQFVDRVIQQMMKLISPSRSKELSPEEALVLYHQFSVLETFLQYSPRIKIFCTSTSCHEEIATVLPVMQYDNNIDRESHFQSTRFQWIS</sequence>
<gene>
    <name evidence="2" type="ORF">KUTeg_020209</name>
</gene>
<reference evidence="2 3" key="1">
    <citation type="submission" date="2022-12" db="EMBL/GenBank/DDBJ databases">
        <title>Chromosome-level genome of Tegillarca granosa.</title>
        <authorList>
            <person name="Kim J."/>
        </authorList>
    </citation>
    <scope>NUCLEOTIDE SEQUENCE [LARGE SCALE GENOMIC DNA]</scope>
    <source>
        <strain evidence="2">Teg-2019</strain>
        <tissue evidence="2">Adductor muscle</tissue>
    </source>
</reference>
<feature type="compositionally biased region" description="Basic residues" evidence="1">
    <location>
        <begin position="111"/>
        <end position="123"/>
    </location>
</feature>
<feature type="compositionally biased region" description="Polar residues" evidence="1">
    <location>
        <begin position="133"/>
        <end position="148"/>
    </location>
</feature>
<dbReference type="Proteomes" id="UP001217089">
    <property type="component" value="Unassembled WGS sequence"/>
</dbReference>
<name>A0ABQ9E7D6_TEGGR</name>
<accession>A0ABQ9E7D6</accession>
<evidence type="ECO:0000313" key="3">
    <source>
        <dbReference type="Proteomes" id="UP001217089"/>
    </source>
</evidence>
<feature type="region of interest" description="Disordered" evidence="1">
    <location>
        <begin position="109"/>
        <end position="148"/>
    </location>
</feature>
<evidence type="ECO:0000256" key="1">
    <source>
        <dbReference type="SAM" id="MobiDB-lite"/>
    </source>
</evidence>
<feature type="region of interest" description="Disordered" evidence="1">
    <location>
        <begin position="342"/>
        <end position="364"/>
    </location>
</feature>
<feature type="region of interest" description="Disordered" evidence="1">
    <location>
        <begin position="163"/>
        <end position="194"/>
    </location>
</feature>
<organism evidence="2 3">
    <name type="scientific">Tegillarca granosa</name>
    <name type="common">Malaysian cockle</name>
    <name type="synonym">Anadara granosa</name>
    <dbReference type="NCBI Taxonomy" id="220873"/>
    <lineage>
        <taxon>Eukaryota</taxon>
        <taxon>Metazoa</taxon>
        <taxon>Spiralia</taxon>
        <taxon>Lophotrochozoa</taxon>
        <taxon>Mollusca</taxon>
        <taxon>Bivalvia</taxon>
        <taxon>Autobranchia</taxon>
        <taxon>Pteriomorphia</taxon>
        <taxon>Arcoida</taxon>
        <taxon>Arcoidea</taxon>
        <taxon>Arcidae</taxon>
        <taxon>Tegillarca</taxon>
    </lineage>
</organism>
<feature type="compositionally biased region" description="Polar residues" evidence="1">
    <location>
        <begin position="260"/>
        <end position="269"/>
    </location>
</feature>
<proteinExistence type="predicted"/>
<feature type="region of interest" description="Disordered" evidence="1">
    <location>
        <begin position="226"/>
        <end position="303"/>
    </location>
</feature>
<feature type="compositionally biased region" description="Low complexity" evidence="1">
    <location>
        <begin position="342"/>
        <end position="352"/>
    </location>
</feature>
<comment type="caution">
    <text evidence="2">The sequence shown here is derived from an EMBL/GenBank/DDBJ whole genome shotgun (WGS) entry which is preliminary data.</text>
</comment>
<dbReference type="InterPro" id="IPR027878">
    <property type="entry name" value="DUF4551"/>
</dbReference>
<dbReference type="EMBL" id="JARBDR010000918">
    <property type="protein sequence ID" value="KAJ8301222.1"/>
    <property type="molecule type" value="Genomic_DNA"/>
</dbReference>
<dbReference type="PANTHER" id="PTHR35354:SF1">
    <property type="entry name" value="RGD1561648"/>
    <property type="match status" value="1"/>
</dbReference>